<organism evidence="2 3">
    <name type="scientific">Halobacillus seohaensis</name>
    <dbReference type="NCBI Taxonomy" id="447421"/>
    <lineage>
        <taxon>Bacteria</taxon>
        <taxon>Bacillati</taxon>
        <taxon>Bacillota</taxon>
        <taxon>Bacilli</taxon>
        <taxon>Bacillales</taxon>
        <taxon>Bacillaceae</taxon>
        <taxon>Halobacillus</taxon>
    </lineage>
</organism>
<protein>
    <submittedName>
        <fullName evidence="2">Flp family type IVb pilin</fullName>
    </submittedName>
</protein>
<reference evidence="3" key="1">
    <citation type="journal article" date="2019" name="Int. J. Syst. Evol. Microbiol.">
        <title>The Global Catalogue of Microorganisms (GCM) 10K type strain sequencing project: providing services to taxonomists for standard genome sequencing and annotation.</title>
        <authorList>
            <consortium name="The Broad Institute Genomics Platform"/>
            <consortium name="The Broad Institute Genome Sequencing Center for Infectious Disease"/>
            <person name="Wu L."/>
            <person name="Ma J."/>
        </authorList>
    </citation>
    <scope>NUCLEOTIDE SEQUENCE [LARGE SCALE GENOMIC DNA]</scope>
    <source>
        <strain evidence="3">CGMCC 4.1621</strain>
    </source>
</reference>
<keyword evidence="1" id="KW-1133">Transmembrane helix</keyword>
<dbReference type="RefSeq" id="WP_390217681.1">
    <property type="nucleotide sequence ID" value="NZ_JBHSZV010000061.1"/>
</dbReference>
<evidence type="ECO:0000313" key="3">
    <source>
        <dbReference type="Proteomes" id="UP001596410"/>
    </source>
</evidence>
<evidence type="ECO:0000313" key="2">
    <source>
        <dbReference type="EMBL" id="MFC7063862.1"/>
    </source>
</evidence>
<accession>A0ABW2ERH8</accession>
<keyword evidence="1" id="KW-0812">Transmembrane</keyword>
<name>A0ABW2ERH8_9BACI</name>
<dbReference type="Pfam" id="PF04964">
    <property type="entry name" value="Flp_Fap"/>
    <property type="match status" value="1"/>
</dbReference>
<dbReference type="Proteomes" id="UP001596410">
    <property type="component" value="Unassembled WGS sequence"/>
</dbReference>
<feature type="transmembrane region" description="Helical" evidence="1">
    <location>
        <begin position="20"/>
        <end position="38"/>
    </location>
</feature>
<sequence length="58" mass="6153">MEMLKRFIQEEEGQAMAEYGLILALIAVVVAGVAVTLGEEIAAAFQKIETALTELGGD</sequence>
<evidence type="ECO:0000256" key="1">
    <source>
        <dbReference type="SAM" id="Phobius"/>
    </source>
</evidence>
<gene>
    <name evidence="2" type="ORF">ACFQIC_18860</name>
</gene>
<dbReference type="InterPro" id="IPR007047">
    <property type="entry name" value="Flp_Fap"/>
</dbReference>
<proteinExistence type="predicted"/>
<comment type="caution">
    <text evidence="2">The sequence shown here is derived from an EMBL/GenBank/DDBJ whole genome shotgun (WGS) entry which is preliminary data.</text>
</comment>
<keyword evidence="1" id="KW-0472">Membrane</keyword>
<keyword evidence="3" id="KW-1185">Reference proteome</keyword>
<dbReference type="EMBL" id="JBHSZV010000061">
    <property type="protein sequence ID" value="MFC7063862.1"/>
    <property type="molecule type" value="Genomic_DNA"/>
</dbReference>